<keyword evidence="5" id="KW-0997">Cell inner membrane</keyword>
<dbReference type="PROSITE" id="PS50894">
    <property type="entry name" value="HPT"/>
    <property type="match status" value="1"/>
</dbReference>
<dbReference type="EMBL" id="AHOT01000001">
    <property type="protein sequence ID" value="EIM18943.1"/>
    <property type="molecule type" value="Genomic_DNA"/>
</dbReference>
<sequence length="1211" mass="134667">MLGLLFSLIFLRGAVASPNLENTQPLKLVDRSVFEDSAVNLPSHDWQWVRSKRVLTLGVGPPDFAPIEIISSNTYYEGFTADVIGVIGKLLHIEIRVIQFADREMALNALELGLIDMVGSANNYELASHRVQLSQSYIPDHAVLYVRKSEERSIPVGLDGMRVALADDYLPMPQLKGLYPNAIFVPYKSREQALAALAFGGADLYLGDTVSSNYLVNLNYFNYVRTYASLDMPVGGFAFAIRSGSESLGNVLNAALKVVREYYLEDMLKRWSGGGSSVVSKKLELSSAEQRWIVRHPIVRFIVSNDTAPMSYFDSEGRFSGISADILKAVSLRTGLVFKAVRADEADDHLTFIKNGEADLTALTPTAGREEVYRFTRPIVFTPFAIITRNEVGQPASVAELHNKRLALPLSHSLRELLQPASDFHFVEAATLLDAMEMVVNGQADATATFLPVAQYYTMTLHGGSLKISNIIENSRATLAFAMRKSDTELASILDKALLQIPPDEIDIYQNRWRPKFDASRVSWLDYRSLIYKIGGAAFIFILLSFAWNFYIRSQYKRRQQAELALSEQLNFMRSLINDTPHPIYVRDRQGRMLTCNSSYLEVLGTTEEAVIGRTTLDGVKVDRQEALQFHDDYMRVMELGEPMALDRVLHLPGRELSIYHWAYPYYDASGQIKGVICGWIDVSDRRQLMEELRTALDVADQSSRAKTTFLATMSHEIRTPMSAVIGMLELAMKHADQGRFDRPAIEVAYDSARGLLELIGDILDVVRIESGHVSLSPRRANLRELVESVARVFDGLARQKALTLSLHIDANVNRDVLVDPMRFKQVLSNLVGNAIKFTDTGTVKVTINGSLIEDDRLLVELSVEDSGIGISADELAKLFQPFAQANHGRTSRGGTGLGLAISKSLCELMGGKVAVRSEVGKGTSVTLEIPFNILPEVPRVVTIQEEDGEKEHPTLNVLVVDDQQANRVLLMQQLVFFGQVVACAQDGGEGLQCWEEGAVDMVITDCNMPVMNGYEMARKIREVERQSGRRRCVIIGFTANAQPEEKAKCLEAGMDDCLFKPISLTALSAVLMSFSGVSRTAALGAPQERVAENAIEPILYSLTGGDKAMMQSLIEEAYSSYTRDLAELKGHLVHIVPDALADLAHRIKGAARILQAQRVIQACDQVERLCRDMPIQREQVLGQISVIEEELERLIEQVRTIRFEDEPDNR</sequence>
<gene>
    <name evidence="24" type="primary">rocS1</name>
    <name evidence="24" type="ORF">PchlO6_6083</name>
</gene>
<keyword evidence="7" id="KW-0808">Transferase</keyword>
<dbReference type="Gene3D" id="3.40.50.2300">
    <property type="match status" value="1"/>
</dbReference>
<evidence type="ECO:0000313" key="24">
    <source>
        <dbReference type="EMBL" id="EIM18943.1"/>
    </source>
</evidence>
<evidence type="ECO:0000256" key="17">
    <source>
        <dbReference type="PROSITE-ProRule" id="PRU00169"/>
    </source>
</evidence>
<dbReference type="InterPro" id="IPR005467">
    <property type="entry name" value="His_kinase_dom"/>
</dbReference>
<dbReference type="GO" id="GO:0009927">
    <property type="term" value="F:histidine phosphotransfer kinase activity"/>
    <property type="evidence" value="ECO:0007669"/>
    <property type="project" value="TreeGrafter"/>
</dbReference>
<keyword evidence="10" id="KW-0547">Nucleotide-binding</keyword>
<dbReference type="CDD" id="cd16922">
    <property type="entry name" value="HATPase_EvgS-ArcB-TorS-like"/>
    <property type="match status" value="1"/>
</dbReference>
<dbReference type="GO" id="GO:0006355">
    <property type="term" value="P:regulation of DNA-templated transcription"/>
    <property type="evidence" value="ECO:0007669"/>
    <property type="project" value="InterPro"/>
</dbReference>
<dbReference type="NCBIfam" id="TIGR00229">
    <property type="entry name" value="sensory_box"/>
    <property type="match status" value="1"/>
</dbReference>
<name>A0AB33X0C4_9PSED</name>
<evidence type="ECO:0000256" key="7">
    <source>
        <dbReference type="ARBA" id="ARBA00022679"/>
    </source>
</evidence>
<dbReference type="Pfam" id="PF01627">
    <property type="entry name" value="Hpt"/>
    <property type="match status" value="1"/>
</dbReference>
<dbReference type="SMART" id="SM00091">
    <property type="entry name" value="PAS"/>
    <property type="match status" value="1"/>
</dbReference>
<dbReference type="SMART" id="SM00062">
    <property type="entry name" value="PBPb"/>
    <property type="match status" value="2"/>
</dbReference>
<evidence type="ECO:0000256" key="11">
    <source>
        <dbReference type="ARBA" id="ARBA00022777"/>
    </source>
</evidence>
<evidence type="ECO:0000256" key="14">
    <source>
        <dbReference type="ARBA" id="ARBA00023012"/>
    </source>
</evidence>
<dbReference type="SMART" id="SM00448">
    <property type="entry name" value="REC"/>
    <property type="match status" value="1"/>
</dbReference>
<evidence type="ECO:0000259" key="19">
    <source>
        <dbReference type="PROSITE" id="PS50109"/>
    </source>
</evidence>
<comment type="caution">
    <text evidence="24">The sequence shown here is derived from an EMBL/GenBank/DDBJ whole genome shotgun (WGS) entry which is preliminary data.</text>
</comment>
<keyword evidence="4" id="KW-1003">Cell membrane</keyword>
<dbReference type="SUPFAM" id="SSF55785">
    <property type="entry name" value="PYP-like sensor domain (PAS domain)"/>
    <property type="match status" value="1"/>
</dbReference>
<feature type="coiled-coil region" evidence="18">
    <location>
        <begin position="1178"/>
        <end position="1205"/>
    </location>
</feature>
<evidence type="ECO:0000259" key="22">
    <source>
        <dbReference type="PROSITE" id="PS50113"/>
    </source>
</evidence>
<evidence type="ECO:0000259" key="21">
    <source>
        <dbReference type="PROSITE" id="PS50112"/>
    </source>
</evidence>
<dbReference type="InterPro" id="IPR049871">
    <property type="entry name" value="BvgS-like_periplasmic2"/>
</dbReference>
<dbReference type="PROSITE" id="PS50109">
    <property type="entry name" value="HIS_KIN"/>
    <property type="match status" value="1"/>
</dbReference>
<evidence type="ECO:0000256" key="12">
    <source>
        <dbReference type="ARBA" id="ARBA00022840"/>
    </source>
</evidence>
<protein>
    <recommendedName>
        <fullName evidence="3">histidine kinase</fullName>
        <ecNumber evidence="3">2.7.13.3</ecNumber>
    </recommendedName>
</protein>
<dbReference type="InterPro" id="IPR004358">
    <property type="entry name" value="Sig_transdc_His_kin-like_C"/>
</dbReference>
<dbReference type="InterPro" id="IPR003594">
    <property type="entry name" value="HATPase_dom"/>
</dbReference>
<dbReference type="PANTHER" id="PTHR43047:SF72">
    <property type="entry name" value="OSMOSENSING HISTIDINE PROTEIN KINASE SLN1"/>
    <property type="match status" value="1"/>
</dbReference>
<dbReference type="Pfam" id="PF00989">
    <property type="entry name" value="PAS"/>
    <property type="match status" value="1"/>
</dbReference>
<dbReference type="InterPro" id="IPR049870">
    <property type="entry name" value="BvgS-like_periplasmic1"/>
</dbReference>
<dbReference type="Pfam" id="PF02518">
    <property type="entry name" value="HATPase_c"/>
    <property type="match status" value="1"/>
</dbReference>
<evidence type="ECO:0000256" key="9">
    <source>
        <dbReference type="ARBA" id="ARBA00022729"/>
    </source>
</evidence>
<comment type="catalytic activity">
    <reaction evidence="1">
        <text>ATP + protein L-histidine = ADP + protein N-phospho-L-histidine.</text>
        <dbReference type="EC" id="2.7.13.3"/>
    </reaction>
</comment>
<evidence type="ECO:0000256" key="1">
    <source>
        <dbReference type="ARBA" id="ARBA00000085"/>
    </source>
</evidence>
<dbReference type="Proteomes" id="UP000003790">
    <property type="component" value="Chromosome"/>
</dbReference>
<proteinExistence type="predicted"/>
<evidence type="ECO:0000259" key="20">
    <source>
        <dbReference type="PROSITE" id="PS50110"/>
    </source>
</evidence>
<dbReference type="CDD" id="cd13705">
    <property type="entry name" value="PBP2_BvgS_D1"/>
    <property type="match status" value="1"/>
</dbReference>
<dbReference type="InterPro" id="IPR003661">
    <property type="entry name" value="HisK_dim/P_dom"/>
</dbReference>
<keyword evidence="14" id="KW-0902">Two-component regulatory system</keyword>
<organism evidence="24 25">
    <name type="scientific">Pseudomonas chlororaphis O6</name>
    <dbReference type="NCBI Taxonomy" id="1037915"/>
    <lineage>
        <taxon>Bacteria</taxon>
        <taxon>Pseudomonadati</taxon>
        <taxon>Pseudomonadota</taxon>
        <taxon>Gammaproteobacteria</taxon>
        <taxon>Pseudomonadales</taxon>
        <taxon>Pseudomonadaceae</taxon>
        <taxon>Pseudomonas</taxon>
    </lineage>
</organism>
<feature type="modified residue" description="Phosphohistidine" evidence="16">
    <location>
        <position position="1146"/>
    </location>
</feature>
<dbReference type="InterPro" id="IPR036641">
    <property type="entry name" value="HPT_dom_sf"/>
</dbReference>
<dbReference type="EC" id="2.7.13.3" evidence="3"/>
<feature type="domain" description="PAS" evidence="21">
    <location>
        <begin position="569"/>
        <end position="617"/>
    </location>
</feature>
<dbReference type="InterPro" id="IPR011006">
    <property type="entry name" value="CheY-like_superfamily"/>
</dbReference>
<keyword evidence="8" id="KW-0812">Transmembrane</keyword>
<keyword evidence="9" id="KW-0732">Signal</keyword>
<reference evidence="24 25" key="1">
    <citation type="journal article" date="2012" name="PLoS Genet.">
        <title>Comparative Genomics of Plant-Associated Pseudomonas spp.: Insights into Diversity and Inheritance of Traits Involved in Multitrophic Interactions.</title>
        <authorList>
            <person name="Loper J.E."/>
            <person name="Hassan K.A."/>
            <person name="Mavrodi D.V."/>
            <person name="Davis E.W.II."/>
            <person name="Lim C.K."/>
            <person name="Shaffer B.T."/>
            <person name="Elbourne L.D."/>
            <person name="Stockwell V.O."/>
            <person name="Hartney S.L."/>
            <person name="Breakwell K."/>
            <person name="Henkels M.D."/>
            <person name="Tetu S.G."/>
            <person name="Rangel L.I."/>
            <person name="Kidarsa T.A."/>
            <person name="Wilson N.L."/>
            <person name="van de Mortel J.E."/>
            <person name="Song C."/>
            <person name="Blumhagen R."/>
            <person name="Radune D."/>
            <person name="Hostetler J.B."/>
            <person name="Brinkac L.M."/>
            <person name="Durkin A.S."/>
            <person name="Kluepfel D.A."/>
            <person name="Wechter W.P."/>
            <person name="Anderson A.J."/>
            <person name="Kim Y.C."/>
            <person name="Pierson L.S.III."/>
            <person name="Pierson E.A."/>
            <person name="Lindow S.E."/>
            <person name="Kobayashi D.Y."/>
            <person name="Raaijmakers J.M."/>
            <person name="Weller D.M."/>
            <person name="Thomashow L.S."/>
            <person name="Allen A.E."/>
            <person name="Paulsen I.T."/>
        </authorList>
    </citation>
    <scope>NUCLEOTIDE SEQUENCE [LARGE SCALE GENOMIC DNA]</scope>
    <source>
        <strain evidence="24 25">O6</strain>
    </source>
</reference>
<dbReference type="InterPro" id="IPR000700">
    <property type="entry name" value="PAS-assoc_C"/>
</dbReference>
<dbReference type="SUPFAM" id="SSF52172">
    <property type="entry name" value="CheY-like"/>
    <property type="match status" value="1"/>
</dbReference>
<keyword evidence="13" id="KW-1133">Transmembrane helix</keyword>
<dbReference type="InterPro" id="IPR036097">
    <property type="entry name" value="HisK_dim/P_sf"/>
</dbReference>
<dbReference type="PANTHER" id="PTHR43047">
    <property type="entry name" value="TWO-COMPONENT HISTIDINE PROTEIN KINASE"/>
    <property type="match status" value="1"/>
</dbReference>
<dbReference type="PRINTS" id="PR00344">
    <property type="entry name" value="BCTRLSENSOR"/>
</dbReference>
<dbReference type="SUPFAM" id="SSF53850">
    <property type="entry name" value="Periplasmic binding protein-like II"/>
    <property type="match status" value="2"/>
</dbReference>
<dbReference type="Gene3D" id="1.10.287.130">
    <property type="match status" value="1"/>
</dbReference>
<feature type="domain" description="Histidine kinase" evidence="19">
    <location>
        <begin position="713"/>
        <end position="934"/>
    </location>
</feature>
<dbReference type="InterPro" id="IPR008207">
    <property type="entry name" value="Sig_transdc_His_kin_Hpt_dom"/>
</dbReference>
<dbReference type="InterPro" id="IPR001789">
    <property type="entry name" value="Sig_transdc_resp-reg_receiver"/>
</dbReference>
<keyword evidence="12" id="KW-0067">ATP-binding</keyword>
<evidence type="ECO:0000256" key="6">
    <source>
        <dbReference type="ARBA" id="ARBA00022553"/>
    </source>
</evidence>
<feature type="modified residue" description="4-aspartylphosphate" evidence="17">
    <location>
        <position position="1006"/>
    </location>
</feature>
<comment type="subcellular location">
    <subcellularLocation>
        <location evidence="2">Cell inner membrane</location>
        <topology evidence="2">Multi-pass membrane protein</topology>
    </subcellularLocation>
</comment>
<dbReference type="CDD" id="cd00088">
    <property type="entry name" value="HPT"/>
    <property type="match status" value="1"/>
</dbReference>
<dbReference type="RefSeq" id="WP_009051510.1">
    <property type="nucleotide sequence ID" value="NZ_CM001490.1"/>
</dbReference>
<dbReference type="Gene3D" id="3.40.190.10">
    <property type="entry name" value="Periplasmic binding protein-like II"/>
    <property type="match status" value="4"/>
</dbReference>
<dbReference type="GO" id="GO:0000155">
    <property type="term" value="F:phosphorelay sensor kinase activity"/>
    <property type="evidence" value="ECO:0007669"/>
    <property type="project" value="InterPro"/>
</dbReference>
<evidence type="ECO:0000256" key="5">
    <source>
        <dbReference type="ARBA" id="ARBA00022519"/>
    </source>
</evidence>
<dbReference type="CDD" id="cd00082">
    <property type="entry name" value="HisKA"/>
    <property type="match status" value="1"/>
</dbReference>
<dbReference type="CDD" id="cd17546">
    <property type="entry name" value="REC_hyHK_CKI1_RcsC-like"/>
    <property type="match status" value="1"/>
</dbReference>
<evidence type="ECO:0000259" key="23">
    <source>
        <dbReference type="PROSITE" id="PS50894"/>
    </source>
</evidence>
<feature type="domain" description="PAC" evidence="22">
    <location>
        <begin position="643"/>
        <end position="695"/>
    </location>
</feature>
<dbReference type="InterPro" id="IPR013767">
    <property type="entry name" value="PAS_fold"/>
</dbReference>
<dbReference type="PROSITE" id="PS50113">
    <property type="entry name" value="PAC"/>
    <property type="match status" value="1"/>
</dbReference>
<evidence type="ECO:0000256" key="15">
    <source>
        <dbReference type="ARBA" id="ARBA00023136"/>
    </source>
</evidence>
<evidence type="ECO:0000256" key="4">
    <source>
        <dbReference type="ARBA" id="ARBA00022475"/>
    </source>
</evidence>
<keyword evidence="6 17" id="KW-0597">Phosphoprotein</keyword>
<accession>A0AB33X0C4</accession>
<dbReference type="GO" id="GO:0005524">
    <property type="term" value="F:ATP binding"/>
    <property type="evidence" value="ECO:0007669"/>
    <property type="project" value="UniProtKB-KW"/>
</dbReference>
<evidence type="ECO:0000256" key="2">
    <source>
        <dbReference type="ARBA" id="ARBA00004429"/>
    </source>
</evidence>
<evidence type="ECO:0000256" key="16">
    <source>
        <dbReference type="PROSITE-ProRule" id="PRU00110"/>
    </source>
</evidence>
<dbReference type="Gene3D" id="3.30.450.20">
    <property type="entry name" value="PAS domain"/>
    <property type="match status" value="1"/>
</dbReference>
<dbReference type="SUPFAM" id="SSF47384">
    <property type="entry name" value="Homodimeric domain of signal transducing histidine kinase"/>
    <property type="match status" value="1"/>
</dbReference>
<evidence type="ECO:0000313" key="25">
    <source>
        <dbReference type="Proteomes" id="UP000003790"/>
    </source>
</evidence>
<dbReference type="InterPro" id="IPR000014">
    <property type="entry name" value="PAS"/>
</dbReference>
<feature type="domain" description="HPt" evidence="23">
    <location>
        <begin position="1107"/>
        <end position="1202"/>
    </location>
</feature>
<dbReference type="SMART" id="SM00388">
    <property type="entry name" value="HisKA"/>
    <property type="match status" value="1"/>
</dbReference>
<dbReference type="SUPFAM" id="SSF47226">
    <property type="entry name" value="Histidine-containing phosphotransfer domain, HPT domain"/>
    <property type="match status" value="1"/>
</dbReference>
<keyword evidence="18" id="KW-0175">Coiled coil</keyword>
<dbReference type="FunFam" id="3.30.565.10:FF:000010">
    <property type="entry name" value="Sensor histidine kinase RcsC"/>
    <property type="match status" value="1"/>
</dbReference>
<dbReference type="GO" id="GO:0005886">
    <property type="term" value="C:plasma membrane"/>
    <property type="evidence" value="ECO:0007669"/>
    <property type="project" value="UniProtKB-SubCell"/>
</dbReference>
<keyword evidence="11 24" id="KW-0418">Kinase</keyword>
<dbReference type="InterPro" id="IPR035965">
    <property type="entry name" value="PAS-like_dom_sf"/>
</dbReference>
<dbReference type="SUPFAM" id="SSF55874">
    <property type="entry name" value="ATPase domain of HSP90 chaperone/DNA topoisomerase II/histidine kinase"/>
    <property type="match status" value="1"/>
</dbReference>
<evidence type="ECO:0000256" key="18">
    <source>
        <dbReference type="SAM" id="Coils"/>
    </source>
</evidence>
<dbReference type="CDD" id="cd13707">
    <property type="entry name" value="PBP2_BvgS_D2"/>
    <property type="match status" value="1"/>
</dbReference>
<dbReference type="Pfam" id="PF00512">
    <property type="entry name" value="HisKA"/>
    <property type="match status" value="1"/>
</dbReference>
<dbReference type="InterPro" id="IPR001638">
    <property type="entry name" value="Solute-binding_3/MltF_N"/>
</dbReference>
<dbReference type="AlphaFoldDB" id="A0AB33X0C4"/>
<dbReference type="InterPro" id="IPR036890">
    <property type="entry name" value="HATPase_C_sf"/>
</dbReference>
<dbReference type="CDD" id="cd00130">
    <property type="entry name" value="PAS"/>
    <property type="match status" value="1"/>
</dbReference>
<evidence type="ECO:0000256" key="10">
    <source>
        <dbReference type="ARBA" id="ARBA00022741"/>
    </source>
</evidence>
<dbReference type="Pfam" id="PF00497">
    <property type="entry name" value="SBP_bac_3"/>
    <property type="match status" value="2"/>
</dbReference>
<keyword evidence="15" id="KW-0472">Membrane</keyword>
<dbReference type="PROSITE" id="PS50112">
    <property type="entry name" value="PAS"/>
    <property type="match status" value="1"/>
</dbReference>
<evidence type="ECO:0000256" key="3">
    <source>
        <dbReference type="ARBA" id="ARBA00012438"/>
    </source>
</evidence>
<dbReference type="Pfam" id="PF00072">
    <property type="entry name" value="Response_reg"/>
    <property type="match status" value="1"/>
</dbReference>
<feature type="domain" description="Response regulatory" evidence="20">
    <location>
        <begin position="957"/>
        <end position="1076"/>
    </location>
</feature>
<evidence type="ECO:0000256" key="13">
    <source>
        <dbReference type="ARBA" id="ARBA00022989"/>
    </source>
</evidence>
<dbReference type="Gene3D" id="3.30.565.10">
    <property type="entry name" value="Histidine kinase-like ATPase, C-terminal domain"/>
    <property type="match status" value="1"/>
</dbReference>
<evidence type="ECO:0000256" key="8">
    <source>
        <dbReference type="ARBA" id="ARBA00022692"/>
    </source>
</evidence>
<dbReference type="PROSITE" id="PS50110">
    <property type="entry name" value="RESPONSE_REGULATORY"/>
    <property type="match status" value="1"/>
</dbReference>
<dbReference type="SMART" id="SM00387">
    <property type="entry name" value="HATPase_c"/>
    <property type="match status" value="1"/>
</dbReference>
<dbReference type="Gene3D" id="1.20.120.160">
    <property type="entry name" value="HPT domain"/>
    <property type="match status" value="1"/>
</dbReference>